<keyword evidence="1" id="KW-0812">Transmembrane</keyword>
<keyword evidence="1" id="KW-1133">Transmembrane helix</keyword>
<keyword evidence="3" id="KW-1185">Reference proteome</keyword>
<gene>
    <name evidence="2" type="ORF">BST27_28960</name>
</gene>
<evidence type="ECO:0000313" key="2">
    <source>
        <dbReference type="EMBL" id="ORA93388.1"/>
    </source>
</evidence>
<dbReference type="EMBL" id="MVHT01000145">
    <property type="protein sequence ID" value="ORA93388.1"/>
    <property type="molecule type" value="Genomic_DNA"/>
</dbReference>
<organism evidence="2 3">
    <name type="scientific">Mycobacterium intermedium</name>
    <dbReference type="NCBI Taxonomy" id="28445"/>
    <lineage>
        <taxon>Bacteria</taxon>
        <taxon>Bacillati</taxon>
        <taxon>Actinomycetota</taxon>
        <taxon>Actinomycetes</taxon>
        <taxon>Mycobacteriales</taxon>
        <taxon>Mycobacteriaceae</taxon>
        <taxon>Mycobacterium</taxon>
        <taxon>Mycobacterium simiae complex</taxon>
    </lineage>
</organism>
<feature type="transmembrane region" description="Helical" evidence="1">
    <location>
        <begin position="54"/>
        <end position="73"/>
    </location>
</feature>
<sequence length="77" mass="7622">MELIRVRPALGSVLASVLVALILGAALGLATANAATPAPSLVAAPTHDGGDIPTWPFAVGTVAAVAVVALWAARRGR</sequence>
<dbReference type="Proteomes" id="UP000192739">
    <property type="component" value="Unassembled WGS sequence"/>
</dbReference>
<dbReference type="STRING" id="28445.BHQ20_28490"/>
<proteinExistence type="predicted"/>
<dbReference type="AlphaFoldDB" id="A0A1E3S3U0"/>
<comment type="caution">
    <text evidence="2">The sequence shown here is derived from an EMBL/GenBank/DDBJ whole genome shotgun (WGS) entry which is preliminary data.</text>
</comment>
<name>A0A1E3S3U0_MYCIE</name>
<accession>A0A1E3S3U0</accession>
<protein>
    <submittedName>
        <fullName evidence="2">Uncharacterized protein</fullName>
    </submittedName>
</protein>
<evidence type="ECO:0000313" key="3">
    <source>
        <dbReference type="Proteomes" id="UP000192739"/>
    </source>
</evidence>
<reference evidence="2 3" key="1">
    <citation type="submission" date="2017-02" db="EMBL/GenBank/DDBJ databases">
        <title>The new phylogeny of genus Mycobacterium.</title>
        <authorList>
            <person name="Tortoli E."/>
            <person name="Trovato A."/>
            <person name="Cirillo D.M."/>
        </authorList>
    </citation>
    <scope>NUCLEOTIDE SEQUENCE [LARGE SCALE GENOMIC DNA]</scope>
    <source>
        <strain evidence="2 3">DSM 44049</strain>
    </source>
</reference>
<keyword evidence="1" id="KW-0472">Membrane</keyword>
<evidence type="ECO:0000256" key="1">
    <source>
        <dbReference type="SAM" id="Phobius"/>
    </source>
</evidence>